<dbReference type="PROSITE" id="PS50096">
    <property type="entry name" value="IQ"/>
    <property type="match status" value="3"/>
</dbReference>
<dbReference type="PANTHER" id="PTHR46652">
    <property type="entry name" value="LEUCINE-RICH REPEAT AND IQ DOMAIN-CONTAINING PROTEIN 1-RELATED"/>
    <property type="match status" value="1"/>
</dbReference>
<feature type="compositionally biased region" description="Basic and acidic residues" evidence="4">
    <location>
        <begin position="1378"/>
        <end position="1391"/>
    </location>
</feature>
<accession>A0A8C3WQJ2</accession>
<keyword evidence="6" id="KW-1185">Reference proteome</keyword>
<sequence length="1585" mass="184604">MEDADADDIKLKEEIEAELDKISISSLENGDLDSDSKSETQNDSSDTDLDELPESVLHCINIIKNKSKTVEELILQDLEDTDVLSYGYGAVSNNHMHLRIELSTEYDADLNFGYCEVEERCRQSFEAWQDRQKELEDQEKETLKAQRDREEKQFQEEEEKRHCWMKQFEVEKKKLESIHKQEQDKMNDELQKEEKMWKEKFKQHEEFIRNLHLQMEEERIRYKDLQEKEKMHLSKLQHSAAVKIQAKYKAFVAYQKYSPIIKEQIESKKRKAQEWKEKEAKIRQMEEEKQKRLEEKQMIEEEIKKQKQEGRKRREKEYEEKKNILRQEREKLLNKEKLKLREGARKQLIISRALKKGDYNAKYLTLEDASRNKKDVDKRLGIEKSKKWEDVPPLLVEETNKRENVDAQLVLKESVQVHLKDSLSNQTILAEFKMEKKNENLGKQCSEELVEQARDYENVDQKTELENSDLKESVKEQLQLQELKSQVQEEDVMKPAINKTMRQETQIIILVHNQENNDVQNNGVQKIVSDNQQNKIQKVEKEEISEQNEKLYEENNMKRISVISMKENLLPLKLEKSEDIGEIVILQGKEIDLKSKKTEENSKVSALNSDLVFNISDAVIKVEDKINKQNYILGKHAPCEDLSGSNAKNSLVFKEVNSLKSQIREIPEECHENRAEYENIVTCSVPGSTLLSSIEEKRLAWIKSFKPWFEIFSQNQQKKTVRRKRLVKCPVNVMPPLNMLEILRCGPWNTLQQVTTITFQDLPGCSLSTLAECTNLQFLSLHRCGLTSLHSLNNCKKLKYIDAQENLIETVNCENLENLCIVVLNKNQLTSFHGLDGCTNIQKLELSYNKVTRIGGLESLKNLQQLIVDHNQLISTKGLCDIPTIIYLDCSYNHLTEVEGIENCGLLQILKLQGNYLSELPSLENHVLLRELHLDDNSISTVETLSSYWLPILQILTISQNRWFDACFSLHELSLTGNPLLQEVNWRNSLLKILPSLRILNGEMLTYSSGSHTEEQLELEHFMVLCQSQIREFNLLTEKYITEKGNIFTLDAAENLCHYFKKLMTLSNECRYEHEHGDISFTKRDESKAQQNHLASTNSDSILPNRVLFNSCANEYKLDSPDISEKWMDSGSSPFPLTNSSLCEDTEGRNQEKIIGQKREDNKASFFRTKKKPFMETVMTRSLLRNCQSIEDHEKSMAAMIIQAHWRGYIRHRQIHFSAKLPPPVIGSLTSQPNSCIENQTILKKEEIKNTVNIQEQREKSAILIQAVWKGFLLRKKLTTALEAIKNEESEEEYEEIDIEDFSFDEAALEKEWLALDSARFPSQTLLLPNQLHWPKFSETLKFDATSFNLPSHPAQAWLYNEKENLFSLEHTQLNSRSENRTLSRTPELKTSRKSLQQSEKEEKISEEWGFKDISTAQQMLKRAQKMKSKKLRRKLDPTVRLALFKNNETKVSVMKSAKKAQPKRYGHFEGKEEELIYKDTPANEKLERSKEYTYQWLHTQVGVHEPTSSRNMKCNHFLPELDPDILNGGRVQLVARLVSREDTDLDLFSMTSGSALSVKREKKNQSHRHSAGSSSKLWFPSELI</sequence>
<dbReference type="InterPro" id="IPR000048">
    <property type="entry name" value="IQ_motif_EF-hand-BS"/>
</dbReference>
<feature type="compositionally biased region" description="Basic residues" evidence="4">
    <location>
        <begin position="1561"/>
        <end position="1571"/>
    </location>
</feature>
<evidence type="ECO:0000256" key="3">
    <source>
        <dbReference type="SAM" id="Coils"/>
    </source>
</evidence>
<dbReference type="SUPFAM" id="SSF52058">
    <property type="entry name" value="L domain-like"/>
    <property type="match status" value="1"/>
</dbReference>
<protein>
    <submittedName>
        <fullName evidence="5">Leucine rich repeats and IQ motif containing 1</fullName>
    </submittedName>
</protein>
<dbReference type="GeneTree" id="ENSGT00940000162858"/>
<name>A0A8C3WQJ2_9CETA</name>
<dbReference type="Proteomes" id="UP000694540">
    <property type="component" value="Unplaced"/>
</dbReference>
<evidence type="ECO:0000256" key="2">
    <source>
        <dbReference type="ARBA" id="ARBA00022737"/>
    </source>
</evidence>
<dbReference type="InterPro" id="IPR001611">
    <property type="entry name" value="Leu-rich_rpt"/>
</dbReference>
<dbReference type="SMART" id="SM00015">
    <property type="entry name" value="IQ"/>
    <property type="match status" value="3"/>
</dbReference>
<feature type="coiled-coil region" evidence="3">
    <location>
        <begin position="265"/>
        <end position="338"/>
    </location>
</feature>
<feature type="region of interest" description="Disordered" evidence="4">
    <location>
        <begin position="1560"/>
        <end position="1585"/>
    </location>
</feature>
<proteinExistence type="predicted"/>
<dbReference type="Ensembl" id="ENSCWAT00000019717.1">
    <property type="protein sequence ID" value="ENSCWAP00000018166.1"/>
    <property type="gene ID" value="ENSCWAG00000013645.1"/>
</dbReference>
<reference evidence="5" key="1">
    <citation type="submission" date="2025-08" db="UniProtKB">
        <authorList>
            <consortium name="Ensembl"/>
        </authorList>
    </citation>
    <scope>IDENTIFICATION</scope>
</reference>
<dbReference type="FunFam" id="3.80.10.10:FF:001376">
    <property type="entry name" value="Leucine-rich repeats and IQ motif-containing 1"/>
    <property type="match status" value="1"/>
</dbReference>
<evidence type="ECO:0000256" key="4">
    <source>
        <dbReference type="SAM" id="MobiDB-lite"/>
    </source>
</evidence>
<dbReference type="CDD" id="cd23767">
    <property type="entry name" value="IQCD"/>
    <property type="match status" value="1"/>
</dbReference>
<keyword evidence="1" id="KW-0433">Leucine-rich repeat</keyword>
<feature type="region of interest" description="Disordered" evidence="4">
    <location>
        <begin position="22"/>
        <end position="50"/>
    </location>
</feature>
<organism evidence="5 6">
    <name type="scientific">Catagonus wagneri</name>
    <name type="common">Chacoan peccary</name>
    <dbReference type="NCBI Taxonomy" id="51154"/>
    <lineage>
        <taxon>Eukaryota</taxon>
        <taxon>Metazoa</taxon>
        <taxon>Chordata</taxon>
        <taxon>Craniata</taxon>
        <taxon>Vertebrata</taxon>
        <taxon>Euteleostomi</taxon>
        <taxon>Mammalia</taxon>
        <taxon>Eutheria</taxon>
        <taxon>Laurasiatheria</taxon>
        <taxon>Artiodactyla</taxon>
        <taxon>Suina</taxon>
        <taxon>Tayassuidae</taxon>
        <taxon>Catagonus</taxon>
    </lineage>
</organism>
<feature type="region of interest" description="Disordered" evidence="4">
    <location>
        <begin position="1376"/>
        <end position="1401"/>
    </location>
</feature>
<reference evidence="5" key="2">
    <citation type="submission" date="2025-09" db="UniProtKB">
        <authorList>
            <consortium name="Ensembl"/>
        </authorList>
    </citation>
    <scope>IDENTIFICATION</scope>
</reference>
<dbReference type="PROSITE" id="PS51450">
    <property type="entry name" value="LRR"/>
    <property type="match status" value="3"/>
</dbReference>
<feature type="coiled-coil region" evidence="3">
    <location>
        <begin position="133"/>
        <end position="228"/>
    </location>
</feature>
<gene>
    <name evidence="5" type="primary">LRRIQ1</name>
</gene>
<evidence type="ECO:0000313" key="5">
    <source>
        <dbReference type="Ensembl" id="ENSCWAP00000018166.1"/>
    </source>
</evidence>
<evidence type="ECO:0000313" key="6">
    <source>
        <dbReference type="Proteomes" id="UP000694540"/>
    </source>
</evidence>
<dbReference type="Pfam" id="PF00612">
    <property type="entry name" value="IQ"/>
    <property type="match status" value="2"/>
</dbReference>
<keyword evidence="3" id="KW-0175">Coiled coil</keyword>
<dbReference type="Gene3D" id="3.80.10.10">
    <property type="entry name" value="Ribonuclease Inhibitor"/>
    <property type="match status" value="2"/>
</dbReference>
<evidence type="ECO:0000256" key="1">
    <source>
        <dbReference type="ARBA" id="ARBA00022614"/>
    </source>
</evidence>
<dbReference type="InterPro" id="IPR032675">
    <property type="entry name" value="LRR_dom_sf"/>
</dbReference>
<dbReference type="InterPro" id="IPR050836">
    <property type="entry name" value="SDS22/Internalin_LRR"/>
</dbReference>
<dbReference type="PANTHER" id="PTHR46652:SF7">
    <property type="entry name" value="LEUCINE-RICH REPEAT AND IQ DOMAIN-CONTAINING PROTEIN 1"/>
    <property type="match status" value="1"/>
</dbReference>
<keyword evidence="2" id="KW-0677">Repeat</keyword>
<dbReference type="Gene3D" id="1.20.5.190">
    <property type="match status" value="1"/>
</dbReference>